<feature type="transmembrane region" description="Helical" evidence="1">
    <location>
        <begin position="76"/>
        <end position="97"/>
    </location>
</feature>
<sequence>MKVKDQRVMAMADTGATHTFVDVKIVAKLGIKLTRSPYKRWRMMEAEAMAREGLMTVISWPPTCTMSLPSLVKSKTALLGTTGLFLFAVHTAVLLGIPTM</sequence>
<keyword evidence="3" id="KW-1185">Reference proteome</keyword>
<evidence type="ECO:0000313" key="2">
    <source>
        <dbReference type="EMBL" id="KAG5575177.1"/>
    </source>
</evidence>
<dbReference type="Gene3D" id="2.40.70.10">
    <property type="entry name" value="Acid Proteases"/>
    <property type="match status" value="1"/>
</dbReference>
<keyword evidence="1" id="KW-0812">Transmembrane</keyword>
<organism evidence="2 3">
    <name type="scientific">Solanum commersonii</name>
    <name type="common">Commerson's wild potato</name>
    <name type="synonym">Commerson's nightshade</name>
    <dbReference type="NCBI Taxonomy" id="4109"/>
    <lineage>
        <taxon>Eukaryota</taxon>
        <taxon>Viridiplantae</taxon>
        <taxon>Streptophyta</taxon>
        <taxon>Embryophyta</taxon>
        <taxon>Tracheophyta</taxon>
        <taxon>Spermatophyta</taxon>
        <taxon>Magnoliopsida</taxon>
        <taxon>eudicotyledons</taxon>
        <taxon>Gunneridae</taxon>
        <taxon>Pentapetalae</taxon>
        <taxon>asterids</taxon>
        <taxon>lamiids</taxon>
        <taxon>Solanales</taxon>
        <taxon>Solanaceae</taxon>
        <taxon>Solanoideae</taxon>
        <taxon>Solaneae</taxon>
        <taxon>Solanum</taxon>
    </lineage>
</organism>
<dbReference type="Proteomes" id="UP000824120">
    <property type="component" value="Chromosome 11"/>
</dbReference>
<protein>
    <submittedName>
        <fullName evidence="2">Uncharacterized protein</fullName>
    </submittedName>
</protein>
<proteinExistence type="predicted"/>
<dbReference type="Pfam" id="PF13650">
    <property type="entry name" value="Asp_protease_2"/>
    <property type="match status" value="1"/>
</dbReference>
<dbReference type="AlphaFoldDB" id="A0A9J5WH88"/>
<comment type="caution">
    <text evidence="2">The sequence shown here is derived from an EMBL/GenBank/DDBJ whole genome shotgun (WGS) entry which is preliminary data.</text>
</comment>
<accession>A0A9J5WH88</accession>
<keyword evidence="1" id="KW-0472">Membrane</keyword>
<gene>
    <name evidence="2" type="ORF">H5410_055311</name>
</gene>
<dbReference type="SUPFAM" id="SSF50630">
    <property type="entry name" value="Acid proteases"/>
    <property type="match status" value="1"/>
</dbReference>
<evidence type="ECO:0000313" key="3">
    <source>
        <dbReference type="Proteomes" id="UP000824120"/>
    </source>
</evidence>
<dbReference type="CDD" id="cd00303">
    <property type="entry name" value="retropepsin_like"/>
    <property type="match status" value="1"/>
</dbReference>
<reference evidence="2 3" key="1">
    <citation type="submission" date="2020-09" db="EMBL/GenBank/DDBJ databases">
        <title>De no assembly of potato wild relative species, Solanum commersonii.</title>
        <authorList>
            <person name="Cho K."/>
        </authorList>
    </citation>
    <scope>NUCLEOTIDE SEQUENCE [LARGE SCALE GENOMIC DNA]</scope>
    <source>
        <strain evidence="2">LZ3.2</strain>
        <tissue evidence="2">Leaf</tissue>
    </source>
</reference>
<dbReference type="InterPro" id="IPR021109">
    <property type="entry name" value="Peptidase_aspartic_dom_sf"/>
</dbReference>
<keyword evidence="1" id="KW-1133">Transmembrane helix</keyword>
<name>A0A9J5WH88_SOLCO</name>
<dbReference type="OrthoDB" id="1939000at2759"/>
<evidence type="ECO:0000256" key="1">
    <source>
        <dbReference type="SAM" id="Phobius"/>
    </source>
</evidence>
<dbReference type="EMBL" id="JACXVP010000011">
    <property type="protein sequence ID" value="KAG5575177.1"/>
    <property type="molecule type" value="Genomic_DNA"/>
</dbReference>